<feature type="binding site" evidence="1">
    <location>
        <begin position="129"/>
        <end position="135"/>
    </location>
    <ligand>
        <name>(6S)-NADPHX</name>
        <dbReference type="ChEBI" id="CHEBI:64076"/>
    </ligand>
</feature>
<dbReference type="InterPro" id="IPR036652">
    <property type="entry name" value="YjeF_N_dom_sf"/>
</dbReference>
<dbReference type="SUPFAM" id="SSF64153">
    <property type="entry name" value="YjeF N-terminal domain-like"/>
    <property type="match status" value="1"/>
</dbReference>
<comment type="function">
    <text evidence="1">Catalyzes the epimerization of the S- and R-forms of NAD(P)HX, a damaged form of NAD(P)H that is a result of enzymatic or heat-dependent hydration. This is a prerequisite for the S-specific NAD(P)H-hydrate dehydratase to allow the repair of both epimers of NAD(P)HX.</text>
</comment>
<accession>A0A3G5FFR0</accession>
<keyword evidence="1" id="KW-0547">Nucleotide-binding</keyword>
<dbReference type="Pfam" id="PF03853">
    <property type="entry name" value="YjeF_N"/>
    <property type="match status" value="1"/>
</dbReference>
<keyword evidence="1" id="KW-0520">NAD</keyword>
<evidence type="ECO:0000256" key="1">
    <source>
        <dbReference type="HAMAP-Rule" id="MF_01966"/>
    </source>
</evidence>
<feature type="binding site" evidence="1">
    <location>
        <position position="125"/>
    </location>
    <ligand>
        <name>K(+)</name>
        <dbReference type="ChEBI" id="CHEBI:29103"/>
    </ligand>
</feature>
<evidence type="ECO:0000259" key="2">
    <source>
        <dbReference type="PROSITE" id="PS51385"/>
    </source>
</evidence>
<keyword evidence="1" id="KW-0630">Potassium</keyword>
<comment type="catalytic activity">
    <reaction evidence="1">
        <text>(6R)-NADHX = (6S)-NADHX</text>
        <dbReference type="Rhea" id="RHEA:32215"/>
        <dbReference type="ChEBI" id="CHEBI:64074"/>
        <dbReference type="ChEBI" id="CHEBI:64075"/>
        <dbReference type="EC" id="5.1.99.6"/>
    </reaction>
</comment>
<feature type="domain" description="YjeF N-terminal" evidence="2">
    <location>
        <begin position="12"/>
        <end position="214"/>
    </location>
</feature>
<evidence type="ECO:0000313" key="4">
    <source>
        <dbReference type="Proteomes" id="UP000280475"/>
    </source>
</evidence>
<feature type="binding site" evidence="1">
    <location>
        <begin position="60"/>
        <end position="64"/>
    </location>
    <ligand>
        <name>(6S)-NADPHX</name>
        <dbReference type="ChEBI" id="CHEBI:64076"/>
    </ligand>
</feature>
<comment type="catalytic activity">
    <reaction evidence="1">
        <text>(6R)-NADPHX = (6S)-NADPHX</text>
        <dbReference type="Rhea" id="RHEA:32227"/>
        <dbReference type="ChEBI" id="CHEBI:64076"/>
        <dbReference type="ChEBI" id="CHEBI:64077"/>
        <dbReference type="EC" id="5.1.99.6"/>
    </reaction>
</comment>
<keyword evidence="1" id="KW-0413">Isomerase</keyword>
<dbReference type="InterPro" id="IPR004443">
    <property type="entry name" value="YjeF_N_dom"/>
</dbReference>
<comment type="caution">
    <text evidence="1">Lacks conserved residue(s) required for the propagation of feature annotation.</text>
</comment>
<gene>
    <name evidence="1" type="primary">nnrE</name>
    <name evidence="3" type="ORF">C7H83_01000</name>
</gene>
<protein>
    <recommendedName>
        <fullName evidence="1">NAD(P)H-hydrate epimerase</fullName>
        <ecNumber evidence="1">5.1.99.6</ecNumber>
    </recommendedName>
    <alternativeName>
        <fullName evidence="1">NAD(P)HX epimerase</fullName>
    </alternativeName>
</protein>
<dbReference type="EMBL" id="CP027768">
    <property type="protein sequence ID" value="AYW49190.1"/>
    <property type="molecule type" value="Genomic_DNA"/>
</dbReference>
<comment type="similarity">
    <text evidence="1">Belongs to the NnrE/AIBP family.</text>
</comment>
<dbReference type="NCBIfam" id="TIGR00197">
    <property type="entry name" value="yjeF_nterm"/>
    <property type="match status" value="1"/>
</dbReference>
<organism evidence="3 4">
    <name type="scientific">Tetragenococcus halophilus</name>
    <name type="common">Pediococcus halophilus</name>
    <dbReference type="NCBI Taxonomy" id="51669"/>
    <lineage>
        <taxon>Bacteria</taxon>
        <taxon>Bacillati</taxon>
        <taxon>Bacillota</taxon>
        <taxon>Bacilli</taxon>
        <taxon>Lactobacillales</taxon>
        <taxon>Enterococcaceae</taxon>
        <taxon>Tetragenococcus</taxon>
    </lineage>
</organism>
<dbReference type="PROSITE" id="PS51385">
    <property type="entry name" value="YJEF_N"/>
    <property type="match status" value="1"/>
</dbReference>
<dbReference type="AlphaFoldDB" id="A0A3G5FFR0"/>
<dbReference type="HAMAP" id="MF_01966">
    <property type="entry name" value="NADHX_epimerase"/>
    <property type="match status" value="1"/>
</dbReference>
<keyword evidence="1" id="KW-0479">Metal-binding</keyword>
<dbReference type="GO" id="GO:0052856">
    <property type="term" value="F:NAD(P)HX epimerase activity"/>
    <property type="evidence" value="ECO:0007669"/>
    <property type="project" value="UniProtKB-UniRule"/>
</dbReference>
<dbReference type="GO" id="GO:0000166">
    <property type="term" value="F:nucleotide binding"/>
    <property type="evidence" value="ECO:0007669"/>
    <property type="project" value="UniProtKB-KW"/>
</dbReference>
<reference evidence="3 4" key="1">
    <citation type="journal article" date="2012" name="Int. J. Syst. Evol. Microbiol.">
        <title>Characterization of Tetragenococcus strains from sugar thick juice reveals a novel species, Tetragenococcus osmophilus sp. nov., and divides Tetragenococcus halophilus into two subspecies, T. halophilus subsp. halophilus subsp. nov. and T. halophilus subsp. flandriensis subsp. nov.</title>
        <authorList>
            <person name="Juste A."/>
            <person name="Van Trappen S."/>
            <person name="Verreth C."/>
            <person name="Cleenwerck I."/>
            <person name="De Vos P."/>
            <person name="Lievens B."/>
            <person name="Willems K.A."/>
        </authorList>
    </citation>
    <scope>NUCLEOTIDE SEQUENCE [LARGE SCALE GENOMIC DNA]</scope>
    <source>
        <strain evidence="3 4">LMG 26042</strain>
    </source>
</reference>
<dbReference type="Gene3D" id="3.40.50.10260">
    <property type="entry name" value="YjeF N-terminal domain"/>
    <property type="match status" value="1"/>
</dbReference>
<keyword evidence="1" id="KW-0521">NADP</keyword>
<feature type="binding site" evidence="1">
    <location>
        <position position="61"/>
    </location>
    <ligand>
        <name>K(+)</name>
        <dbReference type="ChEBI" id="CHEBI:29103"/>
    </ligand>
</feature>
<dbReference type="Proteomes" id="UP000280475">
    <property type="component" value="Chromosome"/>
</dbReference>
<proteinExistence type="inferred from homology"/>
<name>A0A3G5FFR0_TETHA</name>
<dbReference type="EC" id="5.1.99.6" evidence="1"/>
<dbReference type="GO" id="GO:0046872">
    <property type="term" value="F:metal ion binding"/>
    <property type="evidence" value="ECO:0007669"/>
    <property type="project" value="UniProtKB-KW"/>
</dbReference>
<feature type="binding site" evidence="1">
    <location>
        <position position="159"/>
    </location>
    <ligand>
        <name>(6S)-NADPHX</name>
        <dbReference type="ChEBI" id="CHEBI:64076"/>
    </ligand>
</feature>
<evidence type="ECO:0000313" key="3">
    <source>
        <dbReference type="EMBL" id="AYW49190.1"/>
    </source>
</evidence>
<comment type="cofactor">
    <cofactor evidence="1">
        <name>K(+)</name>
        <dbReference type="ChEBI" id="CHEBI:29103"/>
    </cofactor>
    <text evidence="1">Binds 1 potassium ion per subunit.</text>
</comment>
<sequence>MKRMKTLTADEMYQYENKVINEKGVASIVLMECASRATVVQMKQRITKKDTIVIAAGGGNNGGDGIAVGRILHNEGFQVEILLVGNPDHYSDQNRLQQKIAKEYGAMIKTDLAEVDFTKGTVIVDALFGIGLNRPVKGQALKVIEKINANKQARIYAIDAPSGISSVEGKILGTCVIADETITFGFYKYGMEKKELENYFGHITVDDIGFFYEE</sequence>
<feature type="binding site" evidence="1">
    <location>
        <position position="162"/>
    </location>
    <ligand>
        <name>K(+)</name>
        <dbReference type="ChEBI" id="CHEBI:29103"/>
    </ligand>
</feature>